<organism evidence="8 9">
    <name type="scientific">Ruegeria profundi</name>
    <dbReference type="NCBI Taxonomy" id="1685378"/>
    <lineage>
        <taxon>Bacteria</taxon>
        <taxon>Pseudomonadati</taxon>
        <taxon>Pseudomonadota</taxon>
        <taxon>Alphaproteobacteria</taxon>
        <taxon>Rhodobacterales</taxon>
        <taxon>Roseobacteraceae</taxon>
        <taxon>Ruegeria</taxon>
    </lineage>
</organism>
<comment type="similarity">
    <text evidence="6">Belongs to the azoreductase type 1 family.</text>
</comment>
<dbReference type="GO" id="GO:0016655">
    <property type="term" value="F:oxidoreductase activity, acting on NAD(P)H, quinone or similar compound as acceptor"/>
    <property type="evidence" value="ECO:0007669"/>
    <property type="project" value="InterPro"/>
</dbReference>
<feature type="binding site" evidence="6">
    <location>
        <begin position="17"/>
        <end position="19"/>
    </location>
    <ligand>
        <name>FMN</name>
        <dbReference type="ChEBI" id="CHEBI:58210"/>
    </ligand>
</feature>
<dbReference type="PANTHER" id="PTHR43741:SF4">
    <property type="entry name" value="FMN-DEPENDENT NADH:QUINONE OXIDOREDUCTASE"/>
    <property type="match status" value="1"/>
</dbReference>
<comment type="subunit">
    <text evidence="6">Homodimer.</text>
</comment>
<evidence type="ECO:0000256" key="1">
    <source>
        <dbReference type="ARBA" id="ARBA00022630"/>
    </source>
</evidence>
<dbReference type="InterPro" id="IPR023048">
    <property type="entry name" value="NADH:quinone_OxRdtase_FMN_depd"/>
</dbReference>
<dbReference type="OrthoDB" id="9787136at2"/>
<dbReference type="InterPro" id="IPR003680">
    <property type="entry name" value="Flavodoxin_fold"/>
</dbReference>
<keyword evidence="2 6" id="KW-0288">FMN</keyword>
<comment type="catalytic activity">
    <reaction evidence="5">
        <text>N,N-dimethyl-1,4-phenylenediamine + anthranilate + 2 NAD(+) = 2-(4-dimethylaminophenyl)diazenylbenzoate + 2 NADH + 2 H(+)</text>
        <dbReference type="Rhea" id="RHEA:55872"/>
        <dbReference type="ChEBI" id="CHEBI:15378"/>
        <dbReference type="ChEBI" id="CHEBI:15783"/>
        <dbReference type="ChEBI" id="CHEBI:16567"/>
        <dbReference type="ChEBI" id="CHEBI:57540"/>
        <dbReference type="ChEBI" id="CHEBI:57945"/>
        <dbReference type="ChEBI" id="CHEBI:71579"/>
        <dbReference type="EC" id="1.7.1.17"/>
    </reaction>
    <physiologicalReaction direction="right-to-left" evidence="5">
        <dbReference type="Rhea" id="RHEA:55874"/>
    </physiologicalReaction>
</comment>
<dbReference type="EMBL" id="LQBP01000009">
    <property type="protein sequence ID" value="KUJ77506.1"/>
    <property type="molecule type" value="Genomic_DNA"/>
</dbReference>
<dbReference type="GO" id="GO:0009055">
    <property type="term" value="F:electron transfer activity"/>
    <property type="evidence" value="ECO:0007669"/>
    <property type="project" value="UniProtKB-UniRule"/>
</dbReference>
<reference evidence="9" key="1">
    <citation type="submission" date="2015-12" db="EMBL/GenBank/DDBJ databases">
        <authorList>
            <person name="Zhang G."/>
            <person name="Stingl U."/>
        </authorList>
    </citation>
    <scope>NUCLEOTIDE SEQUENCE [LARGE SCALE GENOMIC DNA]</scope>
    <source>
        <strain evidence="9">ZGT108</strain>
    </source>
</reference>
<comment type="cofactor">
    <cofactor evidence="6">
        <name>FMN</name>
        <dbReference type="ChEBI" id="CHEBI:58210"/>
    </cofactor>
    <text evidence="6">Binds 1 FMN per subunit.</text>
</comment>
<protein>
    <recommendedName>
        <fullName evidence="6">FMN dependent NADH:quinone oxidoreductase</fullName>
        <ecNumber evidence="6">1.6.5.-</ecNumber>
    </recommendedName>
    <alternativeName>
        <fullName evidence="6">Azo-dye reductase</fullName>
    </alternativeName>
    <alternativeName>
        <fullName evidence="6">FMN-dependent NADH-azo compound oxidoreductase</fullName>
    </alternativeName>
    <alternativeName>
        <fullName evidence="6">FMN-dependent NADH-azoreductase</fullName>
        <ecNumber evidence="6">1.7.1.17</ecNumber>
    </alternativeName>
</protein>
<proteinExistence type="inferred from homology"/>
<dbReference type="STRING" id="1685378.AVO44_16455"/>
<dbReference type="RefSeq" id="WP_068339180.1">
    <property type="nucleotide sequence ID" value="NZ_LQBP01000009.1"/>
</dbReference>
<gene>
    <name evidence="6" type="primary">azoR</name>
    <name evidence="8" type="ORF">AVO44_16455</name>
</gene>
<evidence type="ECO:0000313" key="8">
    <source>
        <dbReference type="EMBL" id="KUJ77506.1"/>
    </source>
</evidence>
<name>A0A0X3TSR3_9RHOB</name>
<comment type="function">
    <text evidence="6">Quinone reductase that provides resistance to thiol-specific stress caused by electrophilic quinones.</text>
</comment>
<dbReference type="AlphaFoldDB" id="A0A0X3TSR3"/>
<dbReference type="Proteomes" id="UP000053690">
    <property type="component" value="Unassembled WGS sequence"/>
</dbReference>
<dbReference type="EC" id="1.6.5.-" evidence="6"/>
<evidence type="ECO:0000313" key="9">
    <source>
        <dbReference type="Proteomes" id="UP000053690"/>
    </source>
</evidence>
<keyword evidence="3 6" id="KW-0560">Oxidoreductase</keyword>
<evidence type="ECO:0000256" key="6">
    <source>
        <dbReference type="HAMAP-Rule" id="MF_01216"/>
    </source>
</evidence>
<dbReference type="InterPro" id="IPR050104">
    <property type="entry name" value="FMN-dep_NADH:Q_OxRdtase_AzoR1"/>
</dbReference>
<keyword evidence="4 6" id="KW-0520">NAD</keyword>
<dbReference type="HAMAP" id="MF_01216">
    <property type="entry name" value="Azoreductase_type1"/>
    <property type="match status" value="1"/>
</dbReference>
<dbReference type="SUPFAM" id="SSF52218">
    <property type="entry name" value="Flavoproteins"/>
    <property type="match status" value="1"/>
</dbReference>
<comment type="function">
    <text evidence="6">Also exhibits azoreductase activity. Catalyzes the reductive cleavage of the azo bond in aromatic azo compounds to the corresponding amines.</text>
</comment>
<evidence type="ECO:0000256" key="4">
    <source>
        <dbReference type="ARBA" id="ARBA00023027"/>
    </source>
</evidence>
<dbReference type="EC" id="1.7.1.17" evidence="6"/>
<dbReference type="PANTHER" id="PTHR43741">
    <property type="entry name" value="FMN-DEPENDENT NADH-AZOREDUCTASE 1"/>
    <property type="match status" value="1"/>
</dbReference>
<keyword evidence="1 6" id="KW-0285">Flavoprotein</keyword>
<comment type="catalytic activity">
    <reaction evidence="6">
        <text>2 a quinone + NADH + H(+) = 2 a 1,4-benzosemiquinone + NAD(+)</text>
        <dbReference type="Rhea" id="RHEA:65952"/>
        <dbReference type="ChEBI" id="CHEBI:15378"/>
        <dbReference type="ChEBI" id="CHEBI:57540"/>
        <dbReference type="ChEBI" id="CHEBI:57945"/>
        <dbReference type="ChEBI" id="CHEBI:132124"/>
        <dbReference type="ChEBI" id="CHEBI:134225"/>
    </reaction>
</comment>
<sequence>MTKTILHIDASARREGSASRDLSDRIVKHLGGGRIIRRDLAKPLPLLTEEWINANFTPADQRSDAQRDQLALSDSLVNELQDADTIVIGLPIYNFSVPAAFKAWIDLVARAGVTFSYTENGPKGLLEGKRVVLAIASGGTAVGSEIDFATGYVRHMLGFIGITDVDIVAADSMAIDAEAALSNAQKAVTELAA</sequence>
<evidence type="ECO:0000256" key="2">
    <source>
        <dbReference type="ARBA" id="ARBA00022643"/>
    </source>
</evidence>
<dbReference type="InterPro" id="IPR029039">
    <property type="entry name" value="Flavoprotein-like_sf"/>
</dbReference>
<dbReference type="Pfam" id="PF02525">
    <property type="entry name" value="Flavodoxin_2"/>
    <property type="match status" value="1"/>
</dbReference>
<dbReference type="GO" id="GO:0016652">
    <property type="term" value="F:oxidoreductase activity, acting on NAD(P)H as acceptor"/>
    <property type="evidence" value="ECO:0007669"/>
    <property type="project" value="UniProtKB-UniRule"/>
</dbReference>
<dbReference type="GO" id="GO:0010181">
    <property type="term" value="F:FMN binding"/>
    <property type="evidence" value="ECO:0007669"/>
    <property type="project" value="UniProtKB-UniRule"/>
</dbReference>
<accession>A0A0X3TSR3</accession>
<keyword evidence="9" id="KW-1185">Reference proteome</keyword>
<evidence type="ECO:0000256" key="3">
    <source>
        <dbReference type="ARBA" id="ARBA00023002"/>
    </source>
</evidence>
<comment type="caution">
    <text evidence="8">The sequence shown here is derived from an EMBL/GenBank/DDBJ whole genome shotgun (WGS) entry which is preliminary data.</text>
</comment>
<feature type="domain" description="Flavodoxin-like fold" evidence="7">
    <location>
        <begin position="3"/>
        <end position="189"/>
    </location>
</feature>
<evidence type="ECO:0000259" key="7">
    <source>
        <dbReference type="Pfam" id="PF02525"/>
    </source>
</evidence>
<evidence type="ECO:0000256" key="5">
    <source>
        <dbReference type="ARBA" id="ARBA00048542"/>
    </source>
</evidence>
<comment type="caution">
    <text evidence="6">Lacks conserved residue(s) required for the propagation of feature annotation.</text>
</comment>
<feature type="binding site" evidence="6">
    <location>
        <position position="11"/>
    </location>
    <ligand>
        <name>FMN</name>
        <dbReference type="ChEBI" id="CHEBI:58210"/>
    </ligand>
</feature>
<dbReference type="Gene3D" id="3.40.50.360">
    <property type="match status" value="1"/>
</dbReference>